<name>A0ABT6GDH8_9PROT</name>
<gene>
    <name evidence="4" type="ORF">P7680_13760</name>
</gene>
<dbReference type="RefSeq" id="WP_114104540.1">
    <property type="nucleotide sequence ID" value="NZ_JARSBO010000007.1"/>
</dbReference>
<proteinExistence type="predicted"/>
<keyword evidence="1" id="KW-1133">Transmembrane helix</keyword>
<evidence type="ECO:0000259" key="2">
    <source>
        <dbReference type="Pfam" id="PF18145"/>
    </source>
</evidence>
<dbReference type="EMBL" id="JARSBO010000007">
    <property type="protein sequence ID" value="MDG4720066.1"/>
    <property type="molecule type" value="Genomic_DNA"/>
</dbReference>
<evidence type="ECO:0000313" key="4">
    <source>
        <dbReference type="EMBL" id="MDG4720066.1"/>
    </source>
</evidence>
<dbReference type="InterPro" id="IPR041167">
    <property type="entry name" value="Saf_2TM"/>
</dbReference>
<evidence type="ECO:0000256" key="1">
    <source>
        <dbReference type="SAM" id="Phobius"/>
    </source>
</evidence>
<reference evidence="4 5" key="1">
    <citation type="submission" date="2023-03" db="EMBL/GenBank/DDBJ databases">
        <title>Strain FZY0004 represents a novel species in the genus Thalassospira isolated from seawater.</title>
        <authorList>
            <person name="Fu Z.-Y."/>
        </authorList>
    </citation>
    <scope>NUCLEOTIDE SEQUENCE [LARGE SCALE GENOMIC DNA]</scope>
    <source>
        <strain evidence="4 5">FZY0004</strain>
    </source>
</reference>
<keyword evidence="1" id="KW-0472">Membrane</keyword>
<keyword evidence="5" id="KW-1185">Reference proteome</keyword>
<feature type="domain" description="SAVED-fused 2TM effector" evidence="3">
    <location>
        <begin position="3"/>
        <end position="150"/>
    </location>
</feature>
<feature type="transmembrane region" description="Helical" evidence="1">
    <location>
        <begin position="172"/>
        <end position="192"/>
    </location>
</feature>
<dbReference type="InterPro" id="IPR040836">
    <property type="entry name" value="SAVED"/>
</dbReference>
<protein>
    <submittedName>
        <fullName evidence="4">SAVED domain-containing protein</fullName>
    </submittedName>
</protein>
<feature type="transmembrane region" description="Helical" evidence="1">
    <location>
        <begin position="69"/>
        <end position="91"/>
    </location>
</feature>
<comment type="caution">
    <text evidence="4">The sequence shown here is derived from an EMBL/GenBank/DDBJ whole genome shotgun (WGS) entry which is preliminary data.</text>
</comment>
<accession>A0ABT6GDH8</accession>
<sequence>MRRHVDRFVEGAIEYLWRRRSTGLTLIRYGVALFVGVCGVAGWGVDTVIPTPYGEFEIAFSVNEGTPTFLVILATALAAALILLGLVLLILETRRSGKKKILAIELRGLRDTEGTPLKDGIPFRFQGHRLQVLVSIRRVDGQIVAPEEALRRITQLPDLIANSQAGTDRSDIAYFAGGLAPVPFSFLMGILLDDESVITLMDWDRVRSSWRLLDGKDDQDRFGLKGFDTVGDAEEIVLSVSVSYPTDMAGIEQAFEGLPIVSMRLNNLTVDGHWSKDKQAALADQFFGVLRELCGSSVKRVNLILAAPNSLVINLGRIYDKRNLPAITVWQYERGKTPSYPWGVQMPVAGERVEIISANTGVLVT</sequence>
<organism evidence="4 5">
    <name type="scientific">Thalassospira aquimaris</name>
    <dbReference type="NCBI Taxonomy" id="3037796"/>
    <lineage>
        <taxon>Bacteria</taxon>
        <taxon>Pseudomonadati</taxon>
        <taxon>Pseudomonadota</taxon>
        <taxon>Alphaproteobacteria</taxon>
        <taxon>Rhodospirillales</taxon>
        <taxon>Thalassospiraceae</taxon>
        <taxon>Thalassospira</taxon>
    </lineage>
</organism>
<keyword evidence="1" id="KW-0812">Transmembrane</keyword>
<feature type="domain" description="SMODS-associated and fused to various effectors" evidence="2">
    <location>
        <begin position="161"/>
        <end position="346"/>
    </location>
</feature>
<dbReference type="Pfam" id="PF18145">
    <property type="entry name" value="SAVED"/>
    <property type="match status" value="1"/>
</dbReference>
<dbReference type="Proteomes" id="UP001529180">
    <property type="component" value="Unassembled WGS sequence"/>
</dbReference>
<dbReference type="NCBIfam" id="NF033611">
    <property type="entry name" value="SAVED"/>
    <property type="match status" value="1"/>
</dbReference>
<evidence type="ECO:0000259" key="3">
    <source>
        <dbReference type="Pfam" id="PF18303"/>
    </source>
</evidence>
<evidence type="ECO:0000313" key="5">
    <source>
        <dbReference type="Proteomes" id="UP001529180"/>
    </source>
</evidence>
<dbReference type="Pfam" id="PF18303">
    <property type="entry name" value="Saf_2TM"/>
    <property type="match status" value="1"/>
</dbReference>
<feature type="transmembrane region" description="Helical" evidence="1">
    <location>
        <begin position="26"/>
        <end position="49"/>
    </location>
</feature>